<evidence type="ECO:0000313" key="1">
    <source>
        <dbReference type="EMBL" id="PIO55130.1"/>
    </source>
</evidence>
<proteinExistence type="predicted"/>
<reference evidence="1 2" key="1">
    <citation type="submission" date="2015-09" db="EMBL/GenBank/DDBJ databases">
        <title>Draft genome of the parasitic nematode Teladorsagia circumcincta isolate WARC Sus (inbred).</title>
        <authorList>
            <person name="Mitreva M."/>
        </authorList>
    </citation>
    <scope>NUCLEOTIDE SEQUENCE [LARGE SCALE GENOMIC DNA]</scope>
    <source>
        <strain evidence="1 2">S</strain>
    </source>
</reference>
<evidence type="ECO:0000313" key="2">
    <source>
        <dbReference type="Proteomes" id="UP000230423"/>
    </source>
</evidence>
<feature type="non-terminal residue" evidence="1">
    <location>
        <position position="108"/>
    </location>
</feature>
<organism evidence="1 2">
    <name type="scientific">Teladorsagia circumcincta</name>
    <name type="common">Brown stomach worm</name>
    <name type="synonym">Ostertagia circumcincta</name>
    <dbReference type="NCBI Taxonomy" id="45464"/>
    <lineage>
        <taxon>Eukaryota</taxon>
        <taxon>Metazoa</taxon>
        <taxon>Ecdysozoa</taxon>
        <taxon>Nematoda</taxon>
        <taxon>Chromadorea</taxon>
        <taxon>Rhabditida</taxon>
        <taxon>Rhabditina</taxon>
        <taxon>Rhabditomorpha</taxon>
        <taxon>Strongyloidea</taxon>
        <taxon>Trichostrongylidae</taxon>
        <taxon>Teladorsagia</taxon>
    </lineage>
</organism>
<protein>
    <submittedName>
        <fullName evidence="1">Uncharacterized protein</fullName>
    </submittedName>
</protein>
<dbReference type="AlphaFoldDB" id="A0A2G9TCL8"/>
<accession>A0A2G9TCL8</accession>
<dbReference type="Proteomes" id="UP000230423">
    <property type="component" value="Unassembled WGS sequence"/>
</dbReference>
<keyword evidence="2" id="KW-1185">Reference proteome</keyword>
<name>A0A2G9TCL8_TELCI</name>
<feature type="non-terminal residue" evidence="1">
    <location>
        <position position="1"/>
    </location>
</feature>
<dbReference type="EMBL" id="KZ388681">
    <property type="protein sequence ID" value="PIO55130.1"/>
    <property type="molecule type" value="Genomic_DNA"/>
</dbReference>
<sequence length="108" mass="11387">VTFGGYVRYASGTNGVFTDPCAVVAMVCGVVAPSSTPRSHRLTLRSGQGRIALGGRDAITTVDLTPSVVYGVCQALWVVRPALRTNHSAHYHVSSSLTPPARLAPRQP</sequence>
<gene>
    <name evidence="1" type="ORF">TELCIR_23487</name>
</gene>